<organism evidence="1 2">
    <name type="scientific">Camellia sinensis</name>
    <name type="common">Tea plant</name>
    <name type="synonym">Thea sinensis</name>
    <dbReference type="NCBI Taxonomy" id="4442"/>
    <lineage>
        <taxon>Eukaryota</taxon>
        <taxon>Viridiplantae</taxon>
        <taxon>Streptophyta</taxon>
        <taxon>Embryophyta</taxon>
        <taxon>Tracheophyta</taxon>
        <taxon>Spermatophyta</taxon>
        <taxon>Magnoliopsida</taxon>
        <taxon>eudicotyledons</taxon>
        <taxon>Gunneridae</taxon>
        <taxon>Pentapetalae</taxon>
        <taxon>asterids</taxon>
        <taxon>Ericales</taxon>
        <taxon>Theaceae</taxon>
        <taxon>Camellia</taxon>
    </lineage>
</organism>
<accession>A0A7J7HPG3</accession>
<gene>
    <name evidence="1" type="ORF">HYC85_006742</name>
</gene>
<dbReference type="AlphaFoldDB" id="A0A7J7HPG3"/>
<proteinExistence type="predicted"/>
<evidence type="ECO:0000313" key="2">
    <source>
        <dbReference type="Proteomes" id="UP000593564"/>
    </source>
</evidence>
<protein>
    <submittedName>
        <fullName evidence="1">Uncharacterized protein</fullName>
    </submittedName>
</protein>
<comment type="caution">
    <text evidence="1">The sequence shown here is derived from an EMBL/GenBank/DDBJ whole genome shotgun (WGS) entry which is preliminary data.</text>
</comment>
<keyword evidence="2" id="KW-1185">Reference proteome</keyword>
<dbReference type="Proteomes" id="UP000593564">
    <property type="component" value="Unassembled WGS sequence"/>
</dbReference>
<dbReference type="EMBL" id="JACBKZ010000003">
    <property type="protein sequence ID" value="KAF5953886.1"/>
    <property type="molecule type" value="Genomic_DNA"/>
</dbReference>
<sequence>MSCNSCQTLQGTHISAHHLESQLLKSNIMTFKQKQAQIIHSSSFHVTSLQDQWNQGR</sequence>
<evidence type="ECO:0000313" key="1">
    <source>
        <dbReference type="EMBL" id="KAF5953886.1"/>
    </source>
</evidence>
<reference evidence="1 2" key="2">
    <citation type="submission" date="2020-07" db="EMBL/GenBank/DDBJ databases">
        <title>Genome assembly of wild tea tree DASZ reveals pedigree and selection history of tea varieties.</title>
        <authorList>
            <person name="Zhang W."/>
        </authorList>
    </citation>
    <scope>NUCLEOTIDE SEQUENCE [LARGE SCALE GENOMIC DNA]</scope>
    <source>
        <strain evidence="2">cv. G240</strain>
        <tissue evidence="1">Leaf</tissue>
    </source>
</reference>
<name>A0A7J7HPG3_CAMSI</name>
<reference evidence="2" key="1">
    <citation type="journal article" date="2020" name="Nat. Commun.">
        <title>Genome assembly of wild tea tree DASZ reveals pedigree and selection history of tea varieties.</title>
        <authorList>
            <person name="Zhang W."/>
            <person name="Zhang Y."/>
            <person name="Qiu H."/>
            <person name="Guo Y."/>
            <person name="Wan H."/>
            <person name="Zhang X."/>
            <person name="Scossa F."/>
            <person name="Alseekh S."/>
            <person name="Zhang Q."/>
            <person name="Wang P."/>
            <person name="Xu L."/>
            <person name="Schmidt M.H."/>
            <person name="Jia X."/>
            <person name="Li D."/>
            <person name="Zhu A."/>
            <person name="Guo F."/>
            <person name="Chen W."/>
            <person name="Ni D."/>
            <person name="Usadel B."/>
            <person name="Fernie A.R."/>
            <person name="Wen W."/>
        </authorList>
    </citation>
    <scope>NUCLEOTIDE SEQUENCE [LARGE SCALE GENOMIC DNA]</scope>
    <source>
        <strain evidence="2">cv. G240</strain>
    </source>
</reference>